<dbReference type="GO" id="GO:0043190">
    <property type="term" value="C:ATP-binding cassette (ABC) transporter complex"/>
    <property type="evidence" value="ECO:0007669"/>
    <property type="project" value="InterPro"/>
</dbReference>
<dbReference type="SUPFAM" id="SSF53850">
    <property type="entry name" value="Periplasmic binding protein-like II"/>
    <property type="match status" value="1"/>
</dbReference>
<dbReference type="CDD" id="cd13613">
    <property type="entry name" value="PBP2_Opu_like_2"/>
    <property type="match status" value="1"/>
</dbReference>
<sequence length="295" mass="32989">MKKSFSYALLGILLSVGLIACGANKEKRVVVASKNFTEQVILGELIAQEIEAKTDIKVERRLNLGGTFICHKGIIAGEIDIYPEYTGTAFTAILKLPPLTNPRQVYETVKQQYSQQFQLKWSEPLGFNNTFAIIIRGQDARQFNISTLSQVGKYTPKWRAGFGYEFIDRADGLPGLAKTYGLTFAEAPKSMDLGLLYRAISEKQVDLVAGNSTDGVIPTLDLTILKDDKQYFPPYEAAIVTRAEAIAKYPELDSVFHKLAGKISEQDMQKLNYLVDGEKKDPKQVVTDFRRSKNF</sequence>
<dbReference type="EMBL" id="JAZBJZ010000201">
    <property type="protein sequence ID" value="MEE3719986.1"/>
    <property type="molecule type" value="Genomic_DNA"/>
</dbReference>
<organism evidence="2 3">
    <name type="scientific">Tumidithrix elongata BACA0141</name>
    <dbReference type="NCBI Taxonomy" id="2716417"/>
    <lineage>
        <taxon>Bacteria</taxon>
        <taxon>Bacillati</taxon>
        <taxon>Cyanobacteriota</taxon>
        <taxon>Cyanophyceae</taxon>
        <taxon>Pseudanabaenales</taxon>
        <taxon>Pseudanabaenaceae</taxon>
        <taxon>Tumidithrix</taxon>
        <taxon>Tumidithrix elongata</taxon>
    </lineage>
</organism>
<evidence type="ECO:0000313" key="2">
    <source>
        <dbReference type="EMBL" id="MEE3719986.1"/>
    </source>
</evidence>
<reference evidence="2" key="1">
    <citation type="submission" date="2024-01" db="EMBL/GenBank/DDBJ databases">
        <title>Bank of Algae and Cyanobacteria of the Azores (BACA) strain genomes.</title>
        <authorList>
            <person name="Luz R."/>
            <person name="Cordeiro R."/>
            <person name="Fonseca A."/>
            <person name="Goncalves V."/>
        </authorList>
    </citation>
    <scope>NUCLEOTIDE SEQUENCE</scope>
    <source>
        <strain evidence="2">BACA0141</strain>
    </source>
</reference>
<dbReference type="Pfam" id="PF04069">
    <property type="entry name" value="OpuAC"/>
    <property type="match status" value="1"/>
</dbReference>
<proteinExistence type="predicted"/>
<dbReference type="Proteomes" id="UP001333818">
    <property type="component" value="Unassembled WGS sequence"/>
</dbReference>
<evidence type="ECO:0000259" key="1">
    <source>
        <dbReference type="Pfam" id="PF04069"/>
    </source>
</evidence>
<dbReference type="InterPro" id="IPR007210">
    <property type="entry name" value="ABC_Gly_betaine_transp_sub-bd"/>
</dbReference>
<dbReference type="RefSeq" id="WP_330486424.1">
    <property type="nucleotide sequence ID" value="NZ_JAZBJZ010000201.1"/>
</dbReference>
<gene>
    <name evidence="2" type="ORF">V2H45_24930</name>
</gene>
<dbReference type="PROSITE" id="PS51257">
    <property type="entry name" value="PROKAR_LIPOPROTEIN"/>
    <property type="match status" value="1"/>
</dbReference>
<dbReference type="AlphaFoldDB" id="A0AAW9QAJ8"/>
<comment type="caution">
    <text evidence="2">The sequence shown here is derived from an EMBL/GenBank/DDBJ whole genome shotgun (WGS) entry which is preliminary data.</text>
</comment>
<feature type="domain" description="ABC-type glycine betaine transport system substrate-binding" evidence="1">
    <location>
        <begin position="27"/>
        <end position="290"/>
    </location>
</feature>
<protein>
    <submittedName>
        <fullName evidence="2">Glycine betaine ABC transporter substrate-binding protein</fullName>
    </submittedName>
</protein>
<dbReference type="Gene3D" id="3.40.190.120">
    <property type="entry name" value="Osmoprotection protein (prox), domain 2"/>
    <property type="match status" value="1"/>
</dbReference>
<keyword evidence="3" id="KW-1185">Reference proteome</keyword>
<dbReference type="Gene3D" id="3.40.190.10">
    <property type="entry name" value="Periplasmic binding protein-like II"/>
    <property type="match status" value="1"/>
</dbReference>
<name>A0AAW9QAJ8_9CYAN</name>
<dbReference type="GO" id="GO:0022857">
    <property type="term" value="F:transmembrane transporter activity"/>
    <property type="evidence" value="ECO:0007669"/>
    <property type="project" value="InterPro"/>
</dbReference>
<evidence type="ECO:0000313" key="3">
    <source>
        <dbReference type="Proteomes" id="UP001333818"/>
    </source>
</evidence>
<accession>A0AAW9QAJ8</accession>